<keyword evidence="12" id="KW-1015">Disulfide bond</keyword>
<keyword evidence="10" id="KW-0333">Golgi apparatus</keyword>
<dbReference type="InterPro" id="IPR003406">
    <property type="entry name" value="Glyco_trans_14"/>
</dbReference>
<dbReference type="GO" id="GO:0030158">
    <property type="term" value="F:protein xylosyltransferase activity"/>
    <property type="evidence" value="ECO:0007669"/>
    <property type="project" value="InterPro"/>
</dbReference>
<evidence type="ECO:0000313" key="15">
    <source>
        <dbReference type="EMBL" id="ESS02253.1"/>
    </source>
</evidence>
<keyword evidence="9" id="KW-1133">Transmembrane helix</keyword>
<accession>A0A829M3N5</accession>
<evidence type="ECO:0000256" key="12">
    <source>
        <dbReference type="ARBA" id="ARBA00023157"/>
    </source>
</evidence>
<protein>
    <recommendedName>
        <fullName evidence="14">Peptide O-xylosyltransferase</fullName>
    </recommendedName>
</protein>
<keyword evidence="3" id="KW-0328">Glycosyltransferase</keyword>
<evidence type="ECO:0000256" key="5">
    <source>
        <dbReference type="ARBA" id="ARBA00022692"/>
    </source>
</evidence>
<evidence type="ECO:0000256" key="13">
    <source>
        <dbReference type="ARBA" id="ARBA00023180"/>
    </source>
</evidence>
<dbReference type="EMBL" id="AYHA01000014">
    <property type="protein sequence ID" value="ESS02253.1"/>
    <property type="molecule type" value="Genomic_DNA"/>
</dbReference>
<evidence type="ECO:0000256" key="9">
    <source>
        <dbReference type="ARBA" id="ARBA00022989"/>
    </source>
</evidence>
<evidence type="ECO:0000256" key="8">
    <source>
        <dbReference type="ARBA" id="ARBA00022968"/>
    </source>
</evidence>
<keyword evidence="5" id="KW-0812">Transmembrane</keyword>
<evidence type="ECO:0000256" key="2">
    <source>
        <dbReference type="ARBA" id="ARBA00004648"/>
    </source>
</evidence>
<keyword evidence="6" id="KW-0479">Metal-binding</keyword>
<dbReference type="InterPro" id="IPR043538">
    <property type="entry name" value="XYLT"/>
</dbReference>
<dbReference type="GO" id="GO:0050650">
    <property type="term" value="P:chondroitin sulfate proteoglycan biosynthetic process"/>
    <property type="evidence" value="ECO:0007669"/>
    <property type="project" value="TreeGrafter"/>
</dbReference>
<organism evidence="15 16">
    <name type="scientific">Limosilactobacillus fermentum NB-22</name>
    <dbReference type="NCBI Taxonomy" id="1408443"/>
    <lineage>
        <taxon>Bacteria</taxon>
        <taxon>Bacillati</taxon>
        <taxon>Bacillota</taxon>
        <taxon>Bacilli</taxon>
        <taxon>Lactobacillales</taxon>
        <taxon>Lactobacillaceae</taxon>
        <taxon>Limosilactobacillus</taxon>
    </lineage>
</organism>
<evidence type="ECO:0000256" key="4">
    <source>
        <dbReference type="ARBA" id="ARBA00022679"/>
    </source>
</evidence>
<comment type="subcellular location">
    <subcellularLocation>
        <location evidence="2">Endoplasmic reticulum membrane</location>
        <topology evidence="2">Single-pass type II membrane protein</topology>
    </subcellularLocation>
    <subcellularLocation>
        <location evidence="1">Golgi apparatus membrane</location>
        <topology evidence="1">Single-pass type II membrane protein</topology>
    </subcellularLocation>
</comment>
<reference evidence="15 16" key="2">
    <citation type="journal article" date="2015" name="Genome Announc.">
        <title>Draft Genome Sequence of Lactobacillus fermentum NB-22.</title>
        <authorList>
            <person name="Chaplin A.V."/>
            <person name="Shkoporov A.N."/>
            <person name="Efimov B.A."/>
            <person name="Pikina A.P."/>
            <person name="Borisova O.Y."/>
            <person name="Gladko I.A."/>
            <person name="Postnikova E.A."/>
            <person name="Lordkipanidze A.E."/>
            <person name="Kafarskaia L.I."/>
        </authorList>
    </citation>
    <scope>NUCLEOTIDE SEQUENCE [LARGE SCALE GENOMIC DNA]</scope>
    <source>
        <strain evidence="15 16">NB-22</strain>
    </source>
</reference>
<name>A0A829M3N5_LIMFE</name>
<evidence type="ECO:0000256" key="7">
    <source>
        <dbReference type="ARBA" id="ARBA00022824"/>
    </source>
</evidence>
<evidence type="ECO:0000313" key="16">
    <source>
        <dbReference type="Proteomes" id="UP000018412"/>
    </source>
</evidence>
<dbReference type="GO" id="GO:0046872">
    <property type="term" value="F:metal ion binding"/>
    <property type="evidence" value="ECO:0007669"/>
    <property type="project" value="UniProtKB-KW"/>
</dbReference>
<evidence type="ECO:0000256" key="3">
    <source>
        <dbReference type="ARBA" id="ARBA00022676"/>
    </source>
</evidence>
<evidence type="ECO:0000256" key="1">
    <source>
        <dbReference type="ARBA" id="ARBA00004323"/>
    </source>
</evidence>
<dbReference type="PANTHER" id="PTHR46025">
    <property type="entry name" value="XYLOSYLTRANSFERASE OXT"/>
    <property type="match status" value="1"/>
</dbReference>
<proteinExistence type="predicted"/>
<reference evidence="16" key="1">
    <citation type="submission" date="2013-10" db="EMBL/GenBank/DDBJ databases">
        <title>Draft genome sequence of Lactobacillus fermentum NB-22.</title>
        <authorList>
            <person name="Chaplin A.V."/>
            <person name="Shkoporov A.N."/>
            <person name="Khokhlova E.V."/>
            <person name="Efimov B.A."/>
            <person name="Kafarskaia L.I."/>
        </authorList>
    </citation>
    <scope>NUCLEOTIDE SEQUENCE [LARGE SCALE GENOMIC DNA]</scope>
    <source>
        <strain evidence="16">NB-22</strain>
    </source>
</reference>
<keyword evidence="11" id="KW-0472">Membrane</keyword>
<keyword evidence="7" id="KW-0256">Endoplasmic reticulum</keyword>
<comment type="caution">
    <text evidence="15">The sequence shown here is derived from an EMBL/GenBank/DDBJ whole genome shotgun (WGS) entry which is preliminary data.</text>
</comment>
<sequence length="266" mass="31532">MEKIKSATSYSNVFFIERIKIYWGDYSLIEAELSLFKAAFNNFSYSHYILISGVDLPLVSQDYIFNFLNNNPNKIFIGYGKKVNDDGIVKRIRYNHISPRLFGRNNLWRPIRLSFKLLDNIYIYIQRVFKVDKIKKYHLDIDYASNWVILDSYTVTLLLKYSLWIKKIFKHSLACDEVFIPTLINKLKLNRRVYSTKRIDDMPNTLQGNLDYINWWDGSPYVWKDGDEKKLKKAVALGHLFSRKFDIYNSNSKNLKKAIESMIKDN</sequence>
<dbReference type="Proteomes" id="UP000018412">
    <property type="component" value="Unassembled WGS sequence"/>
</dbReference>
<evidence type="ECO:0000256" key="6">
    <source>
        <dbReference type="ARBA" id="ARBA00022723"/>
    </source>
</evidence>
<evidence type="ECO:0000256" key="14">
    <source>
        <dbReference type="ARBA" id="ARBA00042865"/>
    </source>
</evidence>
<dbReference type="GO" id="GO:0016020">
    <property type="term" value="C:membrane"/>
    <property type="evidence" value="ECO:0007669"/>
    <property type="project" value="InterPro"/>
</dbReference>
<keyword evidence="8" id="KW-0735">Signal-anchor</keyword>
<dbReference type="AlphaFoldDB" id="A0A829M3N5"/>
<dbReference type="GO" id="GO:0015012">
    <property type="term" value="P:heparan sulfate proteoglycan biosynthetic process"/>
    <property type="evidence" value="ECO:0007669"/>
    <property type="project" value="TreeGrafter"/>
</dbReference>
<evidence type="ECO:0000256" key="11">
    <source>
        <dbReference type="ARBA" id="ARBA00023136"/>
    </source>
</evidence>
<dbReference type="Pfam" id="PF02485">
    <property type="entry name" value="Branch"/>
    <property type="match status" value="1"/>
</dbReference>
<keyword evidence="4 15" id="KW-0808">Transferase</keyword>
<keyword evidence="13" id="KW-0325">Glycoprotein</keyword>
<evidence type="ECO:0000256" key="10">
    <source>
        <dbReference type="ARBA" id="ARBA00023034"/>
    </source>
</evidence>
<dbReference type="PANTHER" id="PTHR46025:SF3">
    <property type="entry name" value="XYLOSYLTRANSFERASE OXT"/>
    <property type="match status" value="1"/>
</dbReference>
<gene>
    <name evidence="15" type="ORF">NB22_00345</name>
</gene>